<gene>
    <name evidence="1" type="ORF">PsYK624_081230</name>
</gene>
<organism evidence="1 2">
    <name type="scientific">Phanerochaete sordida</name>
    <dbReference type="NCBI Taxonomy" id="48140"/>
    <lineage>
        <taxon>Eukaryota</taxon>
        <taxon>Fungi</taxon>
        <taxon>Dikarya</taxon>
        <taxon>Basidiomycota</taxon>
        <taxon>Agaricomycotina</taxon>
        <taxon>Agaricomycetes</taxon>
        <taxon>Polyporales</taxon>
        <taxon>Phanerochaetaceae</taxon>
        <taxon>Phanerochaete</taxon>
    </lineage>
</organism>
<accession>A0A9P3GBS5</accession>
<reference evidence="1 2" key="1">
    <citation type="submission" date="2021-08" db="EMBL/GenBank/DDBJ databases">
        <title>Draft Genome Sequence of Phanerochaete sordida strain YK-624.</title>
        <authorList>
            <person name="Mori T."/>
            <person name="Dohra H."/>
            <person name="Suzuki T."/>
            <person name="Kawagishi H."/>
            <person name="Hirai H."/>
        </authorList>
    </citation>
    <scope>NUCLEOTIDE SEQUENCE [LARGE SCALE GENOMIC DNA]</scope>
    <source>
        <strain evidence="1 2">YK-624</strain>
    </source>
</reference>
<evidence type="ECO:0000313" key="2">
    <source>
        <dbReference type="Proteomes" id="UP000703269"/>
    </source>
</evidence>
<dbReference type="AlphaFoldDB" id="A0A9P3GBS5"/>
<dbReference type="Proteomes" id="UP000703269">
    <property type="component" value="Unassembled WGS sequence"/>
</dbReference>
<proteinExistence type="predicted"/>
<evidence type="ECO:0000313" key="1">
    <source>
        <dbReference type="EMBL" id="GJE91971.1"/>
    </source>
</evidence>
<comment type="caution">
    <text evidence="1">The sequence shown here is derived from an EMBL/GenBank/DDBJ whole genome shotgun (WGS) entry which is preliminary data.</text>
</comment>
<sequence length="86" mass="10134">MNSRRWTLETYSPRLHAFYSRYCIRRLYSHATYLQQTSVAARERELCRSASDRSGIASVEARLDLRHRQHGKVFARHDPGASRRGR</sequence>
<keyword evidence="2" id="KW-1185">Reference proteome</keyword>
<dbReference type="EMBL" id="BPQB01000024">
    <property type="protein sequence ID" value="GJE91971.1"/>
    <property type="molecule type" value="Genomic_DNA"/>
</dbReference>
<protein>
    <submittedName>
        <fullName evidence="1">Uncharacterized protein</fullName>
    </submittedName>
</protein>
<name>A0A9P3GBS5_9APHY</name>